<keyword evidence="9" id="KW-0869">Chloride channel</keyword>
<dbReference type="CDD" id="cd03683">
    <property type="entry name" value="ClC_1_like"/>
    <property type="match status" value="1"/>
</dbReference>
<organism evidence="14 15">
    <name type="scientific">Stercorarius parasiticus</name>
    <name type="common">Parasitic jaeger</name>
    <name type="synonym">Arctic skua</name>
    <dbReference type="NCBI Taxonomy" id="54059"/>
    <lineage>
        <taxon>Eukaryota</taxon>
        <taxon>Metazoa</taxon>
        <taxon>Chordata</taxon>
        <taxon>Craniata</taxon>
        <taxon>Vertebrata</taxon>
        <taxon>Euteleostomi</taxon>
        <taxon>Archelosauria</taxon>
        <taxon>Archosauria</taxon>
        <taxon>Dinosauria</taxon>
        <taxon>Saurischia</taxon>
        <taxon>Theropoda</taxon>
        <taxon>Coelurosauria</taxon>
        <taxon>Aves</taxon>
        <taxon>Neognathae</taxon>
        <taxon>Neoaves</taxon>
        <taxon>Charadriiformes</taxon>
        <taxon>Stercorariidae</taxon>
        <taxon>Stercorarius</taxon>
    </lineage>
</organism>
<proteinExistence type="inferred from homology"/>
<evidence type="ECO:0000256" key="7">
    <source>
        <dbReference type="ARBA" id="ARBA00023122"/>
    </source>
</evidence>
<evidence type="ECO:0000313" key="15">
    <source>
        <dbReference type="Proteomes" id="UP000532908"/>
    </source>
</evidence>
<keyword evidence="8 12" id="KW-0472">Membrane</keyword>
<evidence type="ECO:0000256" key="3">
    <source>
        <dbReference type="ARBA" id="ARBA00022692"/>
    </source>
</evidence>
<evidence type="ECO:0000256" key="10">
    <source>
        <dbReference type="ARBA" id="ARBA00023214"/>
    </source>
</evidence>
<dbReference type="InterPro" id="IPR014743">
    <property type="entry name" value="Cl-channel_core"/>
</dbReference>
<reference evidence="14 15" key="1">
    <citation type="submission" date="2019-09" db="EMBL/GenBank/DDBJ databases">
        <title>Bird 10,000 Genomes (B10K) Project - Family phase.</title>
        <authorList>
            <person name="Zhang G."/>
        </authorList>
    </citation>
    <scope>NUCLEOTIDE SEQUENCE [LARGE SCALE GENOMIC DNA]</scope>
    <source>
        <strain evidence="14">B10K-DU-001-20</strain>
        <tissue evidence="14">Muscle</tissue>
    </source>
</reference>
<dbReference type="InterPro" id="IPR046342">
    <property type="entry name" value="CBS_dom_sf"/>
</dbReference>
<comment type="subcellular location">
    <subcellularLocation>
        <location evidence="1 12">Membrane</location>
        <topology evidence="1 12">Multi-pass membrane protein</topology>
    </subcellularLocation>
</comment>
<evidence type="ECO:0000256" key="8">
    <source>
        <dbReference type="ARBA" id="ARBA00023136"/>
    </source>
</evidence>
<dbReference type="AlphaFoldDB" id="A0A7K9F938"/>
<keyword evidence="6 12" id="KW-0406">Ion transport</keyword>
<evidence type="ECO:0000256" key="6">
    <source>
        <dbReference type="ARBA" id="ARBA00023065"/>
    </source>
</evidence>
<dbReference type="PROSITE" id="PS51371">
    <property type="entry name" value="CBS"/>
    <property type="match status" value="1"/>
</dbReference>
<sequence>EEERVLVSEKSWRPCPKARRRLRGCLEWVKRQLFRVGEDWYFLFVLGVLMATISFMMDLLVSRLFEAHRWLYQEVGDILVLKYLSWTMYPTALAAFSTGFSQSITPHSGGSGIPELKTILTGVVLEDYLAIQNFGAKVVGLTCTLMCGSTVFLGKVGPFVHLSAMAAAYLGKMRTSVIREYEVGFKQNEMLVAAQAVGVATVFGAPISGVLFSIEVMSSHFAVRDYWRGFFAATCGAFMFRLLAVFNSEQGKAGIFGVPTPKIAHSFLYPLQPETIAAVFKSDLKIDFPFDLLETFFFAVLGAVCGLVACAYLFCQRWLLAAVKENRLTAKLLSTESVPVVWLSVCTLRVCVSPHAPCVSMCPCHAACTSMQSACLPCTYMSPADAPCTPCTSTPCTLCVCFWMLILATTLPLPAGYFMPIFIYGAAIGRLVGETVALLFPRGLWSEGDLRPIIPGGYALAGESVGRRDTRGWGTPTTHALTLPRFSTTGAAAFSGSVTHAISTALLVCEATGHLGHVLPVVLAVLVANAITQKHQPSFYDGTIIVKKLPYLPPIRSRHMASYQLVVEEFMERQVVALAKGDGFEEVLMALDASVDAEYPVVESAGSPTLVGTISRTQLVTFLQSHKHPQAPPGEKLATAGTLGDNCAIEPIMLQLSPWTSLHQAHHLFELLKLQRIFVTRFGELVGAVSRVEVRGGGRGDKVGEKEG</sequence>
<dbReference type="SUPFAM" id="SSF54631">
    <property type="entry name" value="CBS-domain pair"/>
    <property type="match status" value="1"/>
</dbReference>
<feature type="non-terminal residue" evidence="14">
    <location>
        <position position="708"/>
    </location>
</feature>
<keyword evidence="7 11" id="KW-0129">CBS domain</keyword>
<keyword evidence="2 12" id="KW-0813">Transport</keyword>
<evidence type="ECO:0000256" key="2">
    <source>
        <dbReference type="ARBA" id="ARBA00022448"/>
    </source>
</evidence>
<comment type="caution">
    <text evidence="14">The sequence shown here is derived from an EMBL/GenBank/DDBJ whole genome shotgun (WGS) entry which is preliminary data.</text>
</comment>
<dbReference type="GO" id="GO:0034707">
    <property type="term" value="C:chloride channel complex"/>
    <property type="evidence" value="ECO:0007669"/>
    <property type="project" value="UniProtKB-KW"/>
</dbReference>
<dbReference type="PANTHER" id="PTHR45720">
    <property type="entry name" value="CHLORIDE CHANNEL PROTEIN 2"/>
    <property type="match status" value="1"/>
</dbReference>
<dbReference type="InterPro" id="IPR000644">
    <property type="entry name" value="CBS_dom"/>
</dbReference>
<keyword evidence="4" id="KW-0677">Repeat</keyword>
<keyword evidence="15" id="KW-1185">Reference proteome</keyword>
<name>A0A7K9F938_STEPR</name>
<feature type="transmembrane region" description="Helical" evidence="12">
    <location>
        <begin position="296"/>
        <end position="315"/>
    </location>
</feature>
<evidence type="ECO:0000256" key="12">
    <source>
        <dbReference type="RuleBase" id="RU361221"/>
    </source>
</evidence>
<evidence type="ECO:0000256" key="1">
    <source>
        <dbReference type="ARBA" id="ARBA00004141"/>
    </source>
</evidence>
<dbReference type="Gene3D" id="3.10.580.10">
    <property type="entry name" value="CBS-domain"/>
    <property type="match status" value="1"/>
</dbReference>
<evidence type="ECO:0000313" key="14">
    <source>
        <dbReference type="EMBL" id="NXG85627.1"/>
    </source>
</evidence>
<protein>
    <recommendedName>
        <fullName evidence="12">Chloride channel protein</fullName>
    </recommendedName>
</protein>
<comment type="caution">
    <text evidence="12">Lacks conserved residue(s) required for the propagation of feature annotation.</text>
</comment>
<dbReference type="Pfam" id="PF00654">
    <property type="entry name" value="Voltage_CLC"/>
    <property type="match status" value="1"/>
</dbReference>
<feature type="transmembrane region" description="Helical" evidence="12">
    <location>
        <begin position="190"/>
        <end position="214"/>
    </location>
</feature>
<dbReference type="GO" id="GO:0005886">
    <property type="term" value="C:plasma membrane"/>
    <property type="evidence" value="ECO:0007669"/>
    <property type="project" value="TreeGrafter"/>
</dbReference>
<feature type="transmembrane region" description="Helical" evidence="12">
    <location>
        <begin position="40"/>
        <end position="61"/>
    </location>
</feature>
<keyword evidence="9" id="KW-0407">Ion channel</keyword>
<dbReference type="FunFam" id="1.10.3080.10:FF:000042">
    <property type="entry name" value="Chloride channel protein"/>
    <property type="match status" value="1"/>
</dbReference>
<dbReference type="InterPro" id="IPR050970">
    <property type="entry name" value="Cl_channel_volt-gated"/>
</dbReference>
<comment type="similarity">
    <text evidence="12">Belongs to the chloride channel (TC 2.A.49) family.</text>
</comment>
<dbReference type="Proteomes" id="UP000532908">
    <property type="component" value="Unassembled WGS sequence"/>
</dbReference>
<keyword evidence="3 12" id="KW-0812">Transmembrane</keyword>
<dbReference type="EMBL" id="VWZL01001946">
    <property type="protein sequence ID" value="NXG85627.1"/>
    <property type="molecule type" value="Genomic_DNA"/>
</dbReference>
<evidence type="ECO:0000256" key="5">
    <source>
        <dbReference type="ARBA" id="ARBA00022989"/>
    </source>
</evidence>
<dbReference type="GO" id="GO:0005247">
    <property type="term" value="F:voltage-gated chloride channel activity"/>
    <property type="evidence" value="ECO:0007669"/>
    <property type="project" value="TreeGrafter"/>
</dbReference>
<feature type="domain" description="CBS" evidence="13">
    <location>
        <begin position="571"/>
        <end position="630"/>
    </location>
</feature>
<dbReference type="CDD" id="cd04591">
    <property type="entry name" value="CBS_pair_voltage-gated_CLC_euk_bac"/>
    <property type="match status" value="1"/>
</dbReference>
<evidence type="ECO:0000256" key="4">
    <source>
        <dbReference type="ARBA" id="ARBA00022737"/>
    </source>
</evidence>
<evidence type="ECO:0000259" key="13">
    <source>
        <dbReference type="PROSITE" id="PS51371"/>
    </source>
</evidence>
<dbReference type="SUPFAM" id="SSF81340">
    <property type="entry name" value="Clc chloride channel"/>
    <property type="match status" value="1"/>
</dbReference>
<feature type="transmembrane region" description="Helical" evidence="12">
    <location>
        <begin position="226"/>
        <end position="246"/>
    </location>
</feature>
<keyword evidence="10 12" id="KW-0868">Chloride</keyword>
<gene>
    <name evidence="14" type="primary">Clcnkb</name>
    <name evidence="14" type="ORF">STEPAR_R12964</name>
</gene>
<feature type="non-terminal residue" evidence="14">
    <location>
        <position position="1"/>
    </location>
</feature>
<feature type="transmembrane region" description="Helical" evidence="12">
    <location>
        <begin position="396"/>
        <end position="415"/>
    </location>
</feature>
<dbReference type="PRINTS" id="PR00762">
    <property type="entry name" value="CLCHANNEL"/>
</dbReference>
<evidence type="ECO:0000256" key="11">
    <source>
        <dbReference type="PROSITE-ProRule" id="PRU00703"/>
    </source>
</evidence>
<dbReference type="InterPro" id="IPR001807">
    <property type="entry name" value="ClC"/>
</dbReference>
<dbReference type="Gene3D" id="1.10.3080.10">
    <property type="entry name" value="Clc chloride channel"/>
    <property type="match status" value="1"/>
</dbReference>
<accession>A0A7K9F938</accession>
<evidence type="ECO:0000256" key="9">
    <source>
        <dbReference type="ARBA" id="ARBA00023173"/>
    </source>
</evidence>
<keyword evidence="5 12" id="KW-1133">Transmembrane helix</keyword>
<dbReference type="PANTHER" id="PTHR45720:SF3">
    <property type="entry name" value="CHLORIDE CHANNEL PROTEIN CLC-KB"/>
    <property type="match status" value="1"/>
</dbReference>